<feature type="transmembrane region" description="Helical" evidence="12">
    <location>
        <begin position="178"/>
        <end position="203"/>
    </location>
</feature>
<feature type="transmembrane region" description="Helical" evidence="12">
    <location>
        <begin position="342"/>
        <end position="369"/>
    </location>
</feature>
<evidence type="ECO:0000256" key="6">
    <source>
        <dbReference type="ARBA" id="ARBA00022989"/>
    </source>
</evidence>
<dbReference type="InterPro" id="IPR014371">
    <property type="entry name" value="Oat_ACAT_DAG_ARE"/>
</dbReference>
<evidence type="ECO:0000256" key="11">
    <source>
        <dbReference type="SAM" id="MobiDB-lite"/>
    </source>
</evidence>
<evidence type="ECO:0000256" key="2">
    <source>
        <dbReference type="ARBA" id="ARBA00009010"/>
    </source>
</evidence>
<keyword evidence="8 10" id="KW-0012">Acyltransferase</keyword>
<feature type="transmembrane region" description="Helical" evidence="12">
    <location>
        <begin position="478"/>
        <end position="496"/>
    </location>
</feature>
<dbReference type="PANTHER" id="PTHR10408">
    <property type="entry name" value="STEROL O-ACYLTRANSFERASE"/>
    <property type="match status" value="1"/>
</dbReference>
<sequence length="501" mass="59051">MQLRKPHTSELADSSAAELSDAPASSPKLNGLKGDARDRAAEKKRRLARKHEFRSRTSPLDFETLEREQNPMRGFFVLFWTFMAFYVLVTAYQNWRRDGFIVSLRFYFIFSQDAWGLIKADAAMVGSMFFSVVFQKLFVWGLIPRAQVRIVQHTLQSIWFAACLFTVFWKSWPWIQSGFFVLHSIAMMFKMHSYNAYNIELFFKNLRLQKLRKLVAAHKKDDDAPRSPTSPVTPSSPTLTGFDDPQSPDAIRAEITLLERELVKPSHAYPNNITFFNFIDYLLVPTLVYELEYPRTKDFRPLYFLQKAAATFATFGLLYISYEHYIHPVLLDMSNLGFFDSFMQLLMPFMMCYLLIFFIIFECICNAFAELTFFADREFYDDWWNSVTFDEFARKWNKPVHEFLLRHVYLESITSYKLSKNDATLLTFFLSSCVHELVMVIIGKRLRFYLFFMQMFQIPLIYISRLPFFRGRKTAGNAFFWFGMFMGPPLLAVVYMREHYA</sequence>
<evidence type="ECO:0000256" key="9">
    <source>
        <dbReference type="ARBA" id="ARBA00023568"/>
    </source>
</evidence>
<gene>
    <name evidence="13" type="primary">ARE2_3</name>
    <name evidence="13" type="ORF">HK105_200193</name>
</gene>
<feature type="compositionally biased region" description="Low complexity" evidence="11">
    <location>
        <begin position="227"/>
        <end position="240"/>
    </location>
</feature>
<dbReference type="EMBL" id="JADGIZ020000001">
    <property type="protein sequence ID" value="KAL2920127.1"/>
    <property type="molecule type" value="Genomic_DNA"/>
</dbReference>
<keyword evidence="5 10" id="KW-0256">Endoplasmic reticulum</keyword>
<organism evidence="13 14">
    <name type="scientific">Polyrhizophydium stewartii</name>
    <dbReference type="NCBI Taxonomy" id="2732419"/>
    <lineage>
        <taxon>Eukaryota</taxon>
        <taxon>Fungi</taxon>
        <taxon>Fungi incertae sedis</taxon>
        <taxon>Chytridiomycota</taxon>
        <taxon>Chytridiomycota incertae sedis</taxon>
        <taxon>Chytridiomycetes</taxon>
        <taxon>Rhizophydiales</taxon>
        <taxon>Rhizophydiales incertae sedis</taxon>
        <taxon>Polyrhizophydium</taxon>
    </lineage>
</organism>
<evidence type="ECO:0000256" key="10">
    <source>
        <dbReference type="PIRNR" id="PIRNR000439"/>
    </source>
</evidence>
<comment type="subcellular location">
    <subcellularLocation>
        <location evidence="1 10">Endoplasmic reticulum membrane</location>
        <topology evidence="1 10">Multi-pass membrane protein</topology>
    </subcellularLocation>
</comment>
<reference evidence="13 14" key="1">
    <citation type="submission" date="2023-09" db="EMBL/GenBank/DDBJ databases">
        <title>Pangenome analysis of Batrachochytrium dendrobatidis and related Chytrids.</title>
        <authorList>
            <person name="Yacoub M.N."/>
            <person name="Stajich J.E."/>
            <person name="James T.Y."/>
        </authorList>
    </citation>
    <scope>NUCLEOTIDE SEQUENCE [LARGE SCALE GENOMIC DNA]</scope>
    <source>
        <strain evidence="13 14">JEL0888</strain>
    </source>
</reference>
<proteinExistence type="inferred from homology"/>
<feature type="transmembrane region" description="Helical" evidence="12">
    <location>
        <begin position="122"/>
        <end position="143"/>
    </location>
</feature>
<evidence type="ECO:0000313" key="14">
    <source>
        <dbReference type="Proteomes" id="UP001527925"/>
    </source>
</evidence>
<feature type="region of interest" description="Disordered" evidence="11">
    <location>
        <begin position="1"/>
        <end position="52"/>
    </location>
</feature>
<dbReference type="PIRSF" id="PIRSF000439">
    <property type="entry name" value="Oat_ACAT_DAG_ARE"/>
    <property type="match status" value="1"/>
</dbReference>
<evidence type="ECO:0000256" key="5">
    <source>
        <dbReference type="ARBA" id="ARBA00022824"/>
    </source>
</evidence>
<evidence type="ECO:0000256" key="3">
    <source>
        <dbReference type="ARBA" id="ARBA00022679"/>
    </source>
</evidence>
<comment type="similarity">
    <text evidence="2 10">Belongs to the membrane-bound acyltransferase family. Sterol o-acyltransferase subfamily.</text>
</comment>
<dbReference type="Pfam" id="PF03062">
    <property type="entry name" value="MBOAT"/>
    <property type="match status" value="1"/>
</dbReference>
<feature type="transmembrane region" description="Helical" evidence="12">
    <location>
        <begin position="155"/>
        <end position="172"/>
    </location>
</feature>
<keyword evidence="14" id="KW-1185">Reference proteome</keyword>
<feature type="transmembrane region" description="Helical" evidence="12">
    <location>
        <begin position="75"/>
        <end position="95"/>
    </location>
</feature>
<evidence type="ECO:0000256" key="4">
    <source>
        <dbReference type="ARBA" id="ARBA00022692"/>
    </source>
</evidence>
<keyword evidence="4 12" id="KW-0812">Transmembrane</keyword>
<dbReference type="InterPro" id="IPR004299">
    <property type="entry name" value="MBOAT_fam"/>
</dbReference>
<feature type="compositionally biased region" description="Low complexity" evidence="11">
    <location>
        <begin position="9"/>
        <end position="27"/>
    </location>
</feature>
<dbReference type="PANTHER" id="PTHR10408:SF9">
    <property type="entry name" value="STEROL O-ACYLTRANSFERASE 2-RELATED"/>
    <property type="match status" value="1"/>
</dbReference>
<evidence type="ECO:0000256" key="1">
    <source>
        <dbReference type="ARBA" id="ARBA00004477"/>
    </source>
</evidence>
<feature type="transmembrane region" description="Helical" evidence="12">
    <location>
        <begin position="302"/>
        <end position="322"/>
    </location>
</feature>
<keyword evidence="7 10" id="KW-0472">Membrane</keyword>
<evidence type="ECO:0000256" key="8">
    <source>
        <dbReference type="ARBA" id="ARBA00023315"/>
    </source>
</evidence>
<comment type="function">
    <text evidence="9">Sterol O-acyltransferase that catalyzes the formation of stery esters.</text>
</comment>
<evidence type="ECO:0000256" key="7">
    <source>
        <dbReference type="ARBA" id="ARBA00023136"/>
    </source>
</evidence>
<dbReference type="Proteomes" id="UP001527925">
    <property type="component" value="Unassembled WGS sequence"/>
</dbReference>
<feature type="compositionally biased region" description="Basic residues" evidence="11">
    <location>
        <begin position="42"/>
        <end position="52"/>
    </location>
</feature>
<feature type="transmembrane region" description="Helical" evidence="12">
    <location>
        <begin position="448"/>
        <end position="466"/>
    </location>
</feature>
<comment type="caution">
    <text evidence="13">The sequence shown here is derived from an EMBL/GenBank/DDBJ whole genome shotgun (WGS) entry which is preliminary data.</text>
</comment>
<keyword evidence="3 10" id="KW-0808">Transferase</keyword>
<accession>A0ABR4NKS7</accession>
<evidence type="ECO:0000313" key="13">
    <source>
        <dbReference type="EMBL" id="KAL2920127.1"/>
    </source>
</evidence>
<feature type="region of interest" description="Disordered" evidence="11">
    <location>
        <begin position="219"/>
        <end position="247"/>
    </location>
</feature>
<evidence type="ECO:0000256" key="12">
    <source>
        <dbReference type="SAM" id="Phobius"/>
    </source>
</evidence>
<name>A0ABR4NKS7_9FUNG</name>
<protein>
    <recommendedName>
        <fullName evidence="10">O-acyltransferase</fullName>
    </recommendedName>
</protein>
<keyword evidence="6 12" id="KW-1133">Transmembrane helix</keyword>